<sequence>MRLAMTLVLTGGLLTACAAQGIRPAAATGAEAVNTREAMVAGINPAGLAIWAIRDSASDDRGHIDPARMNEDSWKALADAGRMLETYSRRLAEADSFRAEGTDVVSGETPEGIASREEIQQMIDANPAGFRAWSAVLEQQGRDLVDAAHARDAARAGVLAYGIDSSCSGCHEHYWFVPD</sequence>
<dbReference type="Proteomes" id="UP000034392">
    <property type="component" value="Chromosome"/>
</dbReference>
<dbReference type="EMBL" id="CP011452">
    <property type="protein sequence ID" value="AKH43984.1"/>
    <property type="molecule type" value="Genomic_DNA"/>
</dbReference>
<organism evidence="1 2">
    <name type="scientific">Croceibacterium atlanticum</name>
    <dbReference type="NCBI Taxonomy" id="1267766"/>
    <lineage>
        <taxon>Bacteria</taxon>
        <taxon>Pseudomonadati</taxon>
        <taxon>Pseudomonadota</taxon>
        <taxon>Alphaproteobacteria</taxon>
        <taxon>Sphingomonadales</taxon>
        <taxon>Erythrobacteraceae</taxon>
        <taxon>Croceibacterium</taxon>
    </lineage>
</organism>
<dbReference type="Gene3D" id="1.20.120.10">
    <property type="entry name" value="Cytochrome c/b562"/>
    <property type="match status" value="1"/>
</dbReference>
<dbReference type="KEGG" id="aay:WYH_02958"/>
<dbReference type="GO" id="GO:0020037">
    <property type="term" value="F:heme binding"/>
    <property type="evidence" value="ECO:0007669"/>
    <property type="project" value="InterPro"/>
</dbReference>
<evidence type="ECO:0000313" key="1">
    <source>
        <dbReference type="EMBL" id="AKH43984.1"/>
    </source>
</evidence>
<keyword evidence="2" id="KW-1185">Reference proteome</keyword>
<dbReference type="PATRIC" id="fig|1267766.3.peg.2997"/>
<evidence type="ECO:0000313" key="2">
    <source>
        <dbReference type="Proteomes" id="UP000034392"/>
    </source>
</evidence>
<dbReference type="GO" id="GO:0009055">
    <property type="term" value="F:electron transfer activity"/>
    <property type="evidence" value="ECO:0007669"/>
    <property type="project" value="InterPro"/>
</dbReference>
<dbReference type="GO" id="GO:0005506">
    <property type="term" value="F:iron ion binding"/>
    <property type="evidence" value="ECO:0007669"/>
    <property type="project" value="InterPro"/>
</dbReference>
<reference evidence="1" key="1">
    <citation type="submission" date="2015-05" db="EMBL/GenBank/DDBJ databases">
        <title>The complete genome of Altererythrobacter atlanticus strain 26DY36.</title>
        <authorList>
            <person name="Wu Y.-H."/>
            <person name="Cheng H."/>
            <person name="Wu X.-W."/>
        </authorList>
    </citation>
    <scope>NUCLEOTIDE SEQUENCE [LARGE SCALE GENOMIC DNA]</scope>
    <source>
        <strain evidence="1">26DY36</strain>
    </source>
</reference>
<gene>
    <name evidence="1" type="ORF">WYH_02958</name>
</gene>
<name>A0A0F7KW91_9SPHN</name>
<accession>A0A0F7KW91</accession>
<dbReference type="PROSITE" id="PS51257">
    <property type="entry name" value="PROKAR_LIPOPROTEIN"/>
    <property type="match status" value="1"/>
</dbReference>
<dbReference type="SUPFAM" id="SSF47175">
    <property type="entry name" value="Cytochromes"/>
    <property type="match status" value="1"/>
</dbReference>
<dbReference type="RefSeq" id="WP_053833611.1">
    <property type="nucleotide sequence ID" value="NZ_CP011452.2"/>
</dbReference>
<dbReference type="GO" id="GO:0022900">
    <property type="term" value="P:electron transport chain"/>
    <property type="evidence" value="ECO:0007669"/>
    <property type="project" value="InterPro"/>
</dbReference>
<proteinExistence type="predicted"/>
<dbReference type="InterPro" id="IPR010980">
    <property type="entry name" value="Cyt_c/b562"/>
</dbReference>
<protein>
    <submittedName>
        <fullName evidence="1">Uncharacterized protein</fullName>
    </submittedName>
</protein>
<dbReference type="AlphaFoldDB" id="A0A0F7KW91"/>